<comment type="caution">
    <text evidence="2">The sequence shown here is derived from an EMBL/GenBank/DDBJ whole genome shotgun (WGS) entry which is preliminary data.</text>
</comment>
<keyword evidence="1" id="KW-1133">Transmembrane helix</keyword>
<keyword evidence="1" id="KW-0472">Membrane</keyword>
<evidence type="ECO:0000256" key="1">
    <source>
        <dbReference type="SAM" id="Phobius"/>
    </source>
</evidence>
<accession>A0A4C1V7R6</accession>
<organism evidence="2 3">
    <name type="scientific">Eumeta variegata</name>
    <name type="common">Bagworm moth</name>
    <name type="synonym">Eumeta japonica</name>
    <dbReference type="NCBI Taxonomy" id="151549"/>
    <lineage>
        <taxon>Eukaryota</taxon>
        <taxon>Metazoa</taxon>
        <taxon>Ecdysozoa</taxon>
        <taxon>Arthropoda</taxon>
        <taxon>Hexapoda</taxon>
        <taxon>Insecta</taxon>
        <taxon>Pterygota</taxon>
        <taxon>Neoptera</taxon>
        <taxon>Endopterygota</taxon>
        <taxon>Lepidoptera</taxon>
        <taxon>Glossata</taxon>
        <taxon>Ditrysia</taxon>
        <taxon>Tineoidea</taxon>
        <taxon>Psychidae</taxon>
        <taxon>Oiketicinae</taxon>
        <taxon>Eumeta</taxon>
    </lineage>
</organism>
<evidence type="ECO:0000313" key="3">
    <source>
        <dbReference type="Proteomes" id="UP000299102"/>
    </source>
</evidence>
<protein>
    <submittedName>
        <fullName evidence="2">Uncharacterized protein</fullName>
    </submittedName>
</protein>
<dbReference type="EMBL" id="BGZK01000279">
    <property type="protein sequence ID" value="GBP33785.1"/>
    <property type="molecule type" value="Genomic_DNA"/>
</dbReference>
<dbReference type="AlphaFoldDB" id="A0A4C1V7R6"/>
<sequence length="131" mass="15028">MNESEDSSLYCSNKAEEHRRAPARSLTIMLLPIEWLKWRGRGGHINQYLMATMAFSSVCLFVNFYSYQNINYAAGASTERRRLRDLRLDVTREARKKFSSARAKNSLIDSTAFRFEPGSFSAECDAVSTRQ</sequence>
<keyword evidence="1" id="KW-0812">Transmembrane</keyword>
<evidence type="ECO:0000313" key="2">
    <source>
        <dbReference type="EMBL" id="GBP33785.1"/>
    </source>
</evidence>
<name>A0A4C1V7R6_EUMVA</name>
<gene>
    <name evidence="2" type="ORF">EVAR_25386_1</name>
</gene>
<feature type="transmembrane region" description="Helical" evidence="1">
    <location>
        <begin position="48"/>
        <end position="67"/>
    </location>
</feature>
<proteinExistence type="predicted"/>
<reference evidence="2 3" key="1">
    <citation type="journal article" date="2019" name="Commun. Biol.">
        <title>The bagworm genome reveals a unique fibroin gene that provides high tensile strength.</title>
        <authorList>
            <person name="Kono N."/>
            <person name="Nakamura H."/>
            <person name="Ohtoshi R."/>
            <person name="Tomita M."/>
            <person name="Numata K."/>
            <person name="Arakawa K."/>
        </authorList>
    </citation>
    <scope>NUCLEOTIDE SEQUENCE [LARGE SCALE GENOMIC DNA]</scope>
</reference>
<dbReference type="Proteomes" id="UP000299102">
    <property type="component" value="Unassembled WGS sequence"/>
</dbReference>
<keyword evidence="3" id="KW-1185">Reference proteome</keyword>